<feature type="compositionally biased region" description="Low complexity" evidence="1">
    <location>
        <begin position="155"/>
        <end position="168"/>
    </location>
</feature>
<feature type="region of interest" description="Disordered" evidence="1">
    <location>
        <begin position="12"/>
        <end position="51"/>
    </location>
</feature>
<reference evidence="2 3" key="1">
    <citation type="journal article" date="2020" name="ISME J.">
        <title>Uncovering the hidden diversity of litter-decomposition mechanisms in mushroom-forming fungi.</title>
        <authorList>
            <person name="Floudas D."/>
            <person name="Bentzer J."/>
            <person name="Ahren D."/>
            <person name="Johansson T."/>
            <person name="Persson P."/>
            <person name="Tunlid A."/>
        </authorList>
    </citation>
    <scope>NUCLEOTIDE SEQUENCE [LARGE SCALE GENOMIC DNA]</scope>
    <source>
        <strain evidence="2 3">CBS 146.42</strain>
    </source>
</reference>
<feature type="region of interest" description="Disordered" evidence="1">
    <location>
        <begin position="296"/>
        <end position="315"/>
    </location>
</feature>
<gene>
    <name evidence="2" type="ORF">D9756_007412</name>
</gene>
<dbReference type="Proteomes" id="UP000559027">
    <property type="component" value="Unassembled WGS sequence"/>
</dbReference>
<proteinExistence type="predicted"/>
<evidence type="ECO:0000313" key="2">
    <source>
        <dbReference type="EMBL" id="KAF5351757.1"/>
    </source>
</evidence>
<feature type="compositionally biased region" description="Polar residues" evidence="1">
    <location>
        <begin position="299"/>
        <end position="311"/>
    </location>
</feature>
<dbReference type="AlphaFoldDB" id="A0A8H5D3X4"/>
<sequence length="379" mass="41395">MATFYQQPMMIPGPGLNQAPSAHSQPSVQAGPYWNPQDYSPPRAASFTPTQVLNNGRSSYDYVAERVRDNPGGPQSVDLSEAKHWYRQAYQQGLLDGLSSWELGHAAAYRAYRILRDDPPIHGSPGNERETLIGLAVAEASKLIRQSGREREADANTAASETSARTASRIFDQTHINYTGESRPRPIPGTAYSDPHDYYTGDVSAGYARQPSSRARGRSPSRTRHPSFVDTLPTVIPNAFPGYHANSANRSNGHFDVPFGGMSRSAPGPKYPPTPHPGSDFPPGTVVVSLPTTAAPHTMTPQTYQEPQGTSPMPFANYAPTAYDHYSRPRSASFSYPQQYTNQQNYRPPPASYSDQKSIAINTATVIAPEVDEAVTQNK</sequence>
<organism evidence="2 3">
    <name type="scientific">Leucocoprinus leucothites</name>
    <dbReference type="NCBI Taxonomy" id="201217"/>
    <lineage>
        <taxon>Eukaryota</taxon>
        <taxon>Fungi</taxon>
        <taxon>Dikarya</taxon>
        <taxon>Basidiomycota</taxon>
        <taxon>Agaricomycotina</taxon>
        <taxon>Agaricomycetes</taxon>
        <taxon>Agaricomycetidae</taxon>
        <taxon>Agaricales</taxon>
        <taxon>Agaricineae</taxon>
        <taxon>Agaricaceae</taxon>
        <taxon>Leucocoprinus</taxon>
    </lineage>
</organism>
<name>A0A8H5D3X4_9AGAR</name>
<dbReference type="EMBL" id="JAACJO010000012">
    <property type="protein sequence ID" value="KAF5351757.1"/>
    <property type="molecule type" value="Genomic_DNA"/>
</dbReference>
<feature type="compositionally biased region" description="Polar residues" evidence="1">
    <location>
        <begin position="330"/>
        <end position="346"/>
    </location>
</feature>
<protein>
    <submittedName>
        <fullName evidence="2">Uncharacterized protein</fullName>
    </submittedName>
</protein>
<comment type="caution">
    <text evidence="2">The sequence shown here is derived from an EMBL/GenBank/DDBJ whole genome shotgun (WGS) entry which is preliminary data.</text>
</comment>
<accession>A0A8H5D3X4</accession>
<feature type="region of interest" description="Disordered" evidence="1">
    <location>
        <begin position="247"/>
        <end position="285"/>
    </location>
</feature>
<evidence type="ECO:0000256" key="1">
    <source>
        <dbReference type="SAM" id="MobiDB-lite"/>
    </source>
</evidence>
<feature type="compositionally biased region" description="Polar residues" evidence="1">
    <location>
        <begin position="18"/>
        <end position="28"/>
    </location>
</feature>
<feature type="region of interest" description="Disordered" evidence="1">
    <location>
        <begin position="146"/>
        <end position="233"/>
    </location>
</feature>
<dbReference type="OrthoDB" id="2802356at2759"/>
<keyword evidence="3" id="KW-1185">Reference proteome</keyword>
<feature type="compositionally biased region" description="Basic residues" evidence="1">
    <location>
        <begin position="215"/>
        <end position="225"/>
    </location>
</feature>
<evidence type="ECO:0000313" key="3">
    <source>
        <dbReference type="Proteomes" id="UP000559027"/>
    </source>
</evidence>
<feature type="region of interest" description="Disordered" evidence="1">
    <location>
        <begin position="328"/>
        <end position="355"/>
    </location>
</feature>